<dbReference type="NCBIfam" id="TIGR00012">
    <property type="entry name" value="L29"/>
    <property type="match status" value="1"/>
</dbReference>
<dbReference type="Pfam" id="PF00831">
    <property type="entry name" value="Ribosomal_L29"/>
    <property type="match status" value="1"/>
</dbReference>
<dbReference type="SUPFAM" id="SSF46561">
    <property type="entry name" value="Ribosomal protein L29 (L29p)"/>
    <property type="match status" value="1"/>
</dbReference>
<evidence type="ECO:0000313" key="5">
    <source>
        <dbReference type="EMBL" id="HIJ99701.1"/>
    </source>
</evidence>
<keyword evidence="2 4" id="KW-0689">Ribosomal protein</keyword>
<protein>
    <recommendedName>
        <fullName evidence="4">Large ribosomal subunit protein uL29</fullName>
    </recommendedName>
</protein>
<dbReference type="AlphaFoldDB" id="A0A832UQ11"/>
<keyword evidence="3 4" id="KW-0687">Ribonucleoprotein</keyword>
<dbReference type="HAMAP" id="MF_00374">
    <property type="entry name" value="Ribosomal_uL29"/>
    <property type="match status" value="1"/>
</dbReference>
<dbReference type="EMBL" id="DVAD01000014">
    <property type="protein sequence ID" value="HIJ99701.1"/>
    <property type="molecule type" value="Genomic_DNA"/>
</dbReference>
<comment type="similarity">
    <text evidence="1 4">Belongs to the universal ribosomal protein uL29 family.</text>
</comment>
<evidence type="ECO:0000313" key="6">
    <source>
        <dbReference type="Proteomes" id="UP000604391"/>
    </source>
</evidence>
<dbReference type="GO" id="GO:1990904">
    <property type="term" value="C:ribonucleoprotein complex"/>
    <property type="evidence" value="ECO:0007669"/>
    <property type="project" value="UniProtKB-KW"/>
</dbReference>
<accession>A0A832UQ11</accession>
<dbReference type="Proteomes" id="UP000604391">
    <property type="component" value="Unassembled WGS sequence"/>
</dbReference>
<evidence type="ECO:0000256" key="4">
    <source>
        <dbReference type="HAMAP-Rule" id="MF_00374"/>
    </source>
</evidence>
<name>A0A832UQ11_9ARCH</name>
<evidence type="ECO:0000256" key="1">
    <source>
        <dbReference type="ARBA" id="ARBA00009254"/>
    </source>
</evidence>
<dbReference type="GO" id="GO:0006412">
    <property type="term" value="P:translation"/>
    <property type="evidence" value="ECO:0007669"/>
    <property type="project" value="UniProtKB-UniRule"/>
</dbReference>
<dbReference type="InterPro" id="IPR036049">
    <property type="entry name" value="Ribosomal_uL29_sf"/>
</dbReference>
<gene>
    <name evidence="5" type="primary">rpmC</name>
    <name evidence="4" type="synonym">rpl29</name>
    <name evidence="5" type="ORF">H1011_02660</name>
</gene>
<evidence type="ECO:0000256" key="2">
    <source>
        <dbReference type="ARBA" id="ARBA00022980"/>
    </source>
</evidence>
<dbReference type="Gene3D" id="1.10.287.310">
    <property type="match status" value="1"/>
</dbReference>
<comment type="caution">
    <text evidence="5">The sequence shown here is derived from an EMBL/GenBank/DDBJ whole genome shotgun (WGS) entry which is preliminary data.</text>
</comment>
<dbReference type="GO" id="GO:0005840">
    <property type="term" value="C:ribosome"/>
    <property type="evidence" value="ECO:0007669"/>
    <property type="project" value="UniProtKB-KW"/>
</dbReference>
<sequence length="70" mass="7748">MALLRKSEIMEMSEKDMLEKLLEIRKELLTEYSKLSAGGVAENSGKMGEMKKIIAKIKTIGGIKGYTING</sequence>
<dbReference type="InterPro" id="IPR001854">
    <property type="entry name" value="Ribosomal_uL29"/>
</dbReference>
<reference evidence="5 6" key="1">
    <citation type="journal article" name="Nat. Commun.">
        <title>Undinarchaeota illuminate DPANN phylogeny and the impact of gene transfer on archaeal evolution.</title>
        <authorList>
            <person name="Dombrowski N."/>
            <person name="Williams T.A."/>
            <person name="Sun J."/>
            <person name="Woodcroft B.J."/>
            <person name="Lee J.H."/>
            <person name="Minh B.Q."/>
            <person name="Rinke C."/>
            <person name="Spang A."/>
        </authorList>
    </citation>
    <scope>NUCLEOTIDE SEQUENCE [LARGE SCALE GENOMIC DNA]</scope>
    <source>
        <strain evidence="5">MAG_bin17</strain>
    </source>
</reference>
<dbReference type="GO" id="GO:0003735">
    <property type="term" value="F:structural constituent of ribosome"/>
    <property type="evidence" value="ECO:0007669"/>
    <property type="project" value="InterPro"/>
</dbReference>
<evidence type="ECO:0000256" key="3">
    <source>
        <dbReference type="ARBA" id="ARBA00023274"/>
    </source>
</evidence>
<organism evidence="5 6">
    <name type="scientific">Candidatus Undinarchaeum marinum</name>
    <dbReference type="NCBI Taxonomy" id="2756141"/>
    <lineage>
        <taxon>Archaea</taxon>
        <taxon>Candidatus Undinarchaeota</taxon>
        <taxon>Candidatus Undinarchaeia</taxon>
        <taxon>Candidatus Undinarchaeales</taxon>
        <taxon>Candidatus Undinarchaeaceae</taxon>
        <taxon>Candidatus Undinarchaeum</taxon>
    </lineage>
</organism>
<proteinExistence type="inferred from homology"/>
<keyword evidence="6" id="KW-1185">Reference proteome</keyword>